<proteinExistence type="predicted"/>
<comment type="caution">
    <text evidence="1">The sequence shown here is derived from an EMBL/GenBank/DDBJ whole genome shotgun (WGS) entry which is preliminary data.</text>
</comment>
<dbReference type="AlphaFoldDB" id="A0A0F9EW72"/>
<reference evidence="1" key="1">
    <citation type="journal article" date="2015" name="Nature">
        <title>Complex archaea that bridge the gap between prokaryotes and eukaryotes.</title>
        <authorList>
            <person name="Spang A."/>
            <person name="Saw J.H."/>
            <person name="Jorgensen S.L."/>
            <person name="Zaremba-Niedzwiedzka K."/>
            <person name="Martijn J."/>
            <person name="Lind A.E."/>
            <person name="van Eijk R."/>
            <person name="Schleper C."/>
            <person name="Guy L."/>
            <person name="Ettema T.J."/>
        </authorList>
    </citation>
    <scope>NUCLEOTIDE SEQUENCE</scope>
</reference>
<dbReference type="EMBL" id="LAZR01023482">
    <property type="protein sequence ID" value="KKL78358.1"/>
    <property type="molecule type" value="Genomic_DNA"/>
</dbReference>
<gene>
    <name evidence="1" type="ORF">LCGC14_2025610</name>
</gene>
<sequence length="66" mass="7294">MAIGPKTDKQFEAEFDFQALASAEEVKSTPSRLRAAKAAGKKIVAEEKKALAVKQRVARPSPRKRR</sequence>
<organism evidence="1">
    <name type="scientific">marine sediment metagenome</name>
    <dbReference type="NCBI Taxonomy" id="412755"/>
    <lineage>
        <taxon>unclassified sequences</taxon>
        <taxon>metagenomes</taxon>
        <taxon>ecological metagenomes</taxon>
    </lineage>
</organism>
<name>A0A0F9EW72_9ZZZZ</name>
<accession>A0A0F9EW72</accession>
<protein>
    <submittedName>
        <fullName evidence="1">Uncharacterized protein</fullName>
    </submittedName>
</protein>
<evidence type="ECO:0000313" key="1">
    <source>
        <dbReference type="EMBL" id="KKL78358.1"/>
    </source>
</evidence>